<sequence length="334" mass="39028">MALKFLLILIILGFWFSGCKRNPAPEVRNLLKDTKIGRLDLDLFRLDTVLPDWGVLQKKYGRYWDTYTIGVLQLGRASDSNFSNLLALFLKDPVMREVADTVAIRYTDISDLEKQFSQAWAYYRYYFPQHTLPEVYTHISGFNQSIIVDSAAIGISLDNYLGKDCIFYSMLAVPVPVYARQKMTREDIVRDALTGWLTVEFVFRPLKNDLISGMIYQGKIMYLLQQILPEEKGYRLLGFTAEQEEWCRNNEEQIWRFLIENDYLFSTQQRIMTKYLNDAPFTSGMPVESPGRAVVWTGYRIVGKYMQKKKNVSLERLMAEQDYHKILREAGYRP</sequence>
<evidence type="ECO:0000313" key="2">
    <source>
        <dbReference type="Proteomes" id="UP000284243"/>
    </source>
</evidence>
<name>A0A412TJX9_9BACT</name>
<dbReference type="RefSeq" id="WP_046404222.1">
    <property type="nucleotide sequence ID" value="NZ_CABJFF010000011.1"/>
</dbReference>
<evidence type="ECO:0008006" key="3">
    <source>
        <dbReference type="Google" id="ProtNLM"/>
    </source>
</evidence>
<organism evidence="1 2">
    <name type="scientific">Odoribacter splanchnicus</name>
    <dbReference type="NCBI Taxonomy" id="28118"/>
    <lineage>
        <taxon>Bacteria</taxon>
        <taxon>Pseudomonadati</taxon>
        <taxon>Bacteroidota</taxon>
        <taxon>Bacteroidia</taxon>
        <taxon>Bacteroidales</taxon>
        <taxon>Odoribacteraceae</taxon>
        <taxon>Odoribacter</taxon>
    </lineage>
</organism>
<dbReference type="PROSITE" id="PS51257">
    <property type="entry name" value="PROKAR_LIPOPROTEIN"/>
    <property type="match status" value="1"/>
</dbReference>
<dbReference type="Proteomes" id="UP000284243">
    <property type="component" value="Unassembled WGS sequence"/>
</dbReference>
<comment type="caution">
    <text evidence="1">The sequence shown here is derived from an EMBL/GenBank/DDBJ whole genome shotgun (WGS) entry which is preliminary data.</text>
</comment>
<gene>
    <name evidence="1" type="ORF">DWW57_17415</name>
</gene>
<evidence type="ECO:0000313" key="1">
    <source>
        <dbReference type="EMBL" id="RGU54084.1"/>
    </source>
</evidence>
<dbReference type="InterPro" id="IPR019853">
    <property type="entry name" value="GldB-like"/>
</dbReference>
<proteinExistence type="predicted"/>
<dbReference type="Pfam" id="PF25594">
    <property type="entry name" value="GldB_lipo"/>
    <property type="match status" value="1"/>
</dbReference>
<dbReference type="AlphaFoldDB" id="A0A412TJX9"/>
<protein>
    <recommendedName>
        <fullName evidence="3">Gliding motility lipoprotein GldB</fullName>
    </recommendedName>
</protein>
<dbReference type="EMBL" id="QRYC01000038">
    <property type="protein sequence ID" value="RGU54084.1"/>
    <property type="molecule type" value="Genomic_DNA"/>
</dbReference>
<reference evidence="1 2" key="1">
    <citation type="submission" date="2018-08" db="EMBL/GenBank/DDBJ databases">
        <title>A genome reference for cultivated species of the human gut microbiota.</title>
        <authorList>
            <person name="Zou Y."/>
            <person name="Xue W."/>
            <person name="Luo G."/>
        </authorList>
    </citation>
    <scope>NUCLEOTIDE SEQUENCE [LARGE SCALE GENOMIC DNA]</scope>
    <source>
        <strain evidence="1 2">AF16-14</strain>
    </source>
</reference>
<accession>A0A412TJX9</accession>